<dbReference type="InterPro" id="IPR024607">
    <property type="entry name" value="Sulfatase_CS"/>
</dbReference>
<keyword evidence="6" id="KW-0106">Calcium</keyword>
<evidence type="ECO:0000256" key="7">
    <source>
        <dbReference type="SAM" id="SignalP"/>
    </source>
</evidence>
<gene>
    <name evidence="9" type="ORF">SH580_05040</name>
</gene>
<keyword evidence="10" id="KW-1185">Reference proteome</keyword>
<dbReference type="PROSITE" id="PS00523">
    <property type="entry name" value="SULFATASE_1"/>
    <property type="match status" value="1"/>
</dbReference>
<evidence type="ECO:0000256" key="5">
    <source>
        <dbReference type="ARBA" id="ARBA00022801"/>
    </source>
</evidence>
<evidence type="ECO:0000313" key="10">
    <source>
        <dbReference type="Proteomes" id="UP001324993"/>
    </source>
</evidence>
<keyword evidence="3" id="KW-0479">Metal-binding</keyword>
<dbReference type="Gene3D" id="3.30.1120.10">
    <property type="match status" value="1"/>
</dbReference>
<dbReference type="InterPro" id="IPR050738">
    <property type="entry name" value="Sulfatase"/>
</dbReference>
<sequence length="471" mass="51837">MIPRSFQTRILSILLLLGSALSAQATAPNVLIFFIDDLGWTDIGVNGSSFHETPHIDALAAEGVNFKRSYAANPVCSPTRAALMTGKAPQRVGITQWISGDSPSLDLSEFTIGEAFQEAGYRTGYIGKWHLGKTDAVQPKYQGFAYTAAVNRAGQPASFFYPFGKGRRPSNVPDLKGYKPGDYLTDALTDKAIEFIDQSSTAVGAGSQDQPFFLCLSHYAVHTPIQAPEPLVKKYEAKQRVMLGEGAPQMIEEKYNTLARGQQGDPAYAAMMENLDWNIGRVIEHLEAKGLLENTIILFTSDNGGLAHRKRMVSPTSNAPLRSGKAWTYEGGIRIPTIISWQGHIQPATSEAKIITMDMYPTLLELAGLPLQPEQHLDGQSLLPLLHGELGEATEDRALMWTYPHVHGSGHQPSDAILSGDWKLIRFQSDEPTELYNLANDLGEQTNLAKQYPEKVKALEKALDRWLETTR</sequence>
<organism evidence="9 10">
    <name type="scientific">Coraliomargarita algicola</name>
    <dbReference type="NCBI Taxonomy" id="3092156"/>
    <lineage>
        <taxon>Bacteria</taxon>
        <taxon>Pseudomonadati</taxon>
        <taxon>Verrucomicrobiota</taxon>
        <taxon>Opitutia</taxon>
        <taxon>Puniceicoccales</taxon>
        <taxon>Coraliomargaritaceae</taxon>
        <taxon>Coraliomargarita</taxon>
    </lineage>
</organism>
<protein>
    <submittedName>
        <fullName evidence="9">Sulfatase</fullName>
    </submittedName>
</protein>
<feature type="chain" id="PRO_5046290898" evidence="7">
    <location>
        <begin position="26"/>
        <end position="471"/>
    </location>
</feature>
<dbReference type="PANTHER" id="PTHR42693">
    <property type="entry name" value="ARYLSULFATASE FAMILY MEMBER"/>
    <property type="match status" value="1"/>
</dbReference>
<evidence type="ECO:0000256" key="2">
    <source>
        <dbReference type="ARBA" id="ARBA00008779"/>
    </source>
</evidence>
<comment type="similarity">
    <text evidence="2">Belongs to the sulfatase family.</text>
</comment>
<evidence type="ECO:0000313" key="9">
    <source>
        <dbReference type="EMBL" id="WPJ97070.1"/>
    </source>
</evidence>
<evidence type="ECO:0000256" key="3">
    <source>
        <dbReference type="ARBA" id="ARBA00022723"/>
    </source>
</evidence>
<evidence type="ECO:0000256" key="1">
    <source>
        <dbReference type="ARBA" id="ARBA00001913"/>
    </source>
</evidence>
<evidence type="ECO:0000256" key="6">
    <source>
        <dbReference type="ARBA" id="ARBA00022837"/>
    </source>
</evidence>
<dbReference type="Pfam" id="PF00884">
    <property type="entry name" value="Sulfatase"/>
    <property type="match status" value="1"/>
</dbReference>
<dbReference type="PROSITE" id="PS00149">
    <property type="entry name" value="SULFATASE_2"/>
    <property type="match status" value="1"/>
</dbReference>
<feature type="domain" description="Sulfatase N-terminal" evidence="8">
    <location>
        <begin position="28"/>
        <end position="368"/>
    </location>
</feature>
<dbReference type="SUPFAM" id="SSF53649">
    <property type="entry name" value="Alkaline phosphatase-like"/>
    <property type="match status" value="1"/>
</dbReference>
<evidence type="ECO:0000259" key="8">
    <source>
        <dbReference type="Pfam" id="PF00884"/>
    </source>
</evidence>
<comment type="cofactor">
    <cofactor evidence="1">
        <name>Ca(2+)</name>
        <dbReference type="ChEBI" id="CHEBI:29108"/>
    </cofactor>
</comment>
<dbReference type="EMBL" id="CP138858">
    <property type="protein sequence ID" value="WPJ97070.1"/>
    <property type="molecule type" value="Genomic_DNA"/>
</dbReference>
<dbReference type="Gene3D" id="3.40.720.10">
    <property type="entry name" value="Alkaline Phosphatase, subunit A"/>
    <property type="match status" value="1"/>
</dbReference>
<dbReference type="PANTHER" id="PTHR42693:SF42">
    <property type="entry name" value="ARYLSULFATASE G"/>
    <property type="match status" value="1"/>
</dbReference>
<reference evidence="9 10" key="1">
    <citation type="submission" date="2023-11" db="EMBL/GenBank/DDBJ databases">
        <title>Coraliomargarita sp. nov., isolated from marine algae.</title>
        <authorList>
            <person name="Lee J.K."/>
            <person name="Baek J.H."/>
            <person name="Kim J.M."/>
            <person name="Choi D.G."/>
            <person name="Jeon C.O."/>
        </authorList>
    </citation>
    <scope>NUCLEOTIDE SEQUENCE [LARGE SCALE GENOMIC DNA]</scope>
    <source>
        <strain evidence="9 10">J2-16</strain>
    </source>
</reference>
<keyword evidence="5" id="KW-0378">Hydrolase</keyword>
<dbReference type="Proteomes" id="UP001324993">
    <property type="component" value="Chromosome"/>
</dbReference>
<proteinExistence type="inferred from homology"/>
<dbReference type="RefSeq" id="WP_319833921.1">
    <property type="nucleotide sequence ID" value="NZ_CP138858.1"/>
</dbReference>
<feature type="signal peptide" evidence="7">
    <location>
        <begin position="1"/>
        <end position="25"/>
    </location>
</feature>
<evidence type="ECO:0000256" key="4">
    <source>
        <dbReference type="ARBA" id="ARBA00022729"/>
    </source>
</evidence>
<name>A0ABZ0RQL4_9BACT</name>
<dbReference type="CDD" id="cd16144">
    <property type="entry name" value="ARS_like"/>
    <property type="match status" value="1"/>
</dbReference>
<dbReference type="InterPro" id="IPR017850">
    <property type="entry name" value="Alkaline_phosphatase_core_sf"/>
</dbReference>
<dbReference type="InterPro" id="IPR000917">
    <property type="entry name" value="Sulfatase_N"/>
</dbReference>
<accession>A0ABZ0RQL4</accession>
<keyword evidence="4 7" id="KW-0732">Signal</keyword>